<sequence length="179" mass="19681">MADRKGELTAGDWAVLALLCEQPSHGWALAAKLARNGELGSVWSLGRPLVYRALESLEARALIEPTGFERGTRGPQRTVFAPTDEGRRALGGWLVETVPHVRDMRSLLLLKLVFASRANVDARPLLEGQHELLNEIVVALSHRGDELQCPEAILVRFRVESSRALLRFVDGLLDGTPVS</sequence>
<dbReference type="AlphaFoldDB" id="A0A6J6NJ22"/>
<dbReference type="InterPro" id="IPR036388">
    <property type="entry name" value="WH-like_DNA-bd_sf"/>
</dbReference>
<dbReference type="Pfam" id="PF03551">
    <property type="entry name" value="PadR"/>
    <property type="match status" value="1"/>
</dbReference>
<dbReference type="InterPro" id="IPR005149">
    <property type="entry name" value="Tscrpt_reg_PadR_N"/>
</dbReference>
<dbReference type="PANTHER" id="PTHR43252:SF6">
    <property type="entry name" value="NEGATIVE TRANSCRIPTION REGULATOR PADR"/>
    <property type="match status" value="1"/>
</dbReference>
<evidence type="ECO:0000259" key="1">
    <source>
        <dbReference type="Pfam" id="PF03551"/>
    </source>
</evidence>
<accession>A0A6J6NJ22</accession>
<dbReference type="SUPFAM" id="SSF46785">
    <property type="entry name" value="Winged helix' DNA-binding domain"/>
    <property type="match status" value="1"/>
</dbReference>
<dbReference type="Gene3D" id="1.10.10.10">
    <property type="entry name" value="Winged helix-like DNA-binding domain superfamily/Winged helix DNA-binding domain"/>
    <property type="match status" value="1"/>
</dbReference>
<protein>
    <submittedName>
        <fullName evidence="2">Unannotated protein</fullName>
    </submittedName>
</protein>
<dbReference type="InterPro" id="IPR036390">
    <property type="entry name" value="WH_DNA-bd_sf"/>
</dbReference>
<feature type="domain" description="Transcription regulator PadR N-terminal" evidence="1">
    <location>
        <begin position="15"/>
        <end position="90"/>
    </location>
</feature>
<dbReference type="PANTHER" id="PTHR43252">
    <property type="entry name" value="TRANSCRIPTIONAL REGULATOR YQJI"/>
    <property type="match status" value="1"/>
</dbReference>
<proteinExistence type="predicted"/>
<reference evidence="2" key="1">
    <citation type="submission" date="2020-05" db="EMBL/GenBank/DDBJ databases">
        <authorList>
            <person name="Chiriac C."/>
            <person name="Salcher M."/>
            <person name="Ghai R."/>
            <person name="Kavagutti S V."/>
        </authorList>
    </citation>
    <scope>NUCLEOTIDE SEQUENCE</scope>
</reference>
<dbReference type="EMBL" id="CAEZXP010000001">
    <property type="protein sequence ID" value="CAB4686359.1"/>
    <property type="molecule type" value="Genomic_DNA"/>
</dbReference>
<organism evidence="2">
    <name type="scientific">freshwater metagenome</name>
    <dbReference type="NCBI Taxonomy" id="449393"/>
    <lineage>
        <taxon>unclassified sequences</taxon>
        <taxon>metagenomes</taxon>
        <taxon>ecological metagenomes</taxon>
    </lineage>
</organism>
<evidence type="ECO:0000313" key="2">
    <source>
        <dbReference type="EMBL" id="CAB4686359.1"/>
    </source>
</evidence>
<name>A0A6J6NJ22_9ZZZZ</name>
<gene>
    <name evidence="2" type="ORF">UFOPK2399_00346</name>
</gene>